<evidence type="ECO:0000313" key="7">
    <source>
        <dbReference type="Proteomes" id="UP000053433"/>
    </source>
</evidence>
<dbReference type="EMBL" id="LMUA01000005">
    <property type="protein sequence ID" value="KUE76995.1"/>
    <property type="molecule type" value="Genomic_DNA"/>
</dbReference>
<reference evidence="2 7" key="2">
    <citation type="submission" date="2015-10" db="EMBL/GenBank/DDBJ databases">
        <title>A novel member of the family Ruminococcaceae isolated from human faeces.</title>
        <authorList>
            <person name="Shkoporov A.N."/>
            <person name="Chaplin A.V."/>
            <person name="Motuzova O.V."/>
            <person name="Kafarskaia L.I."/>
            <person name="Efimov B.A."/>
        </authorList>
    </citation>
    <scope>NUCLEOTIDE SEQUENCE [LARGE SCALE GENOMIC DNA]</scope>
    <source>
        <strain evidence="2 7">668</strain>
    </source>
</reference>
<sequence>MEIERKWLIDGFPAGLPLLKEARVRQGYISTAPVVRIRESVNADGCRCVLCFKGEGTLAREEVETDISAELFRRLTAFTGQDLVTKDYRVYALPGGERLEVSLVDAGRPTAFFYAEVEFPTVEAARAFVPPPFLGEEKTESGDFSMSAYWHATRGSGREG</sequence>
<evidence type="ECO:0000313" key="2">
    <source>
        <dbReference type="EMBL" id="KUE76995.1"/>
    </source>
</evidence>
<reference evidence="3 8" key="4">
    <citation type="submission" date="2019-08" db="EMBL/GenBank/DDBJ databases">
        <title>In-depth cultivation of the pig gut microbiome towards novel bacterial diversity and tailored functional studies.</title>
        <authorList>
            <person name="Wylensek D."/>
            <person name="Hitch T.C.A."/>
            <person name="Clavel T."/>
        </authorList>
    </citation>
    <scope>NUCLEOTIDE SEQUENCE [LARGE SCALE GENOMIC DNA]</scope>
    <source>
        <strain evidence="3 8">WCA3-601-WT-6J</strain>
    </source>
</reference>
<dbReference type="Gene3D" id="2.40.320.10">
    <property type="entry name" value="Hypothetical Protein Pfu-838710-001"/>
    <property type="match status" value="1"/>
</dbReference>
<dbReference type="SUPFAM" id="SSF55154">
    <property type="entry name" value="CYTH-like phosphatases"/>
    <property type="match status" value="1"/>
</dbReference>
<evidence type="ECO:0000313" key="4">
    <source>
        <dbReference type="EMBL" id="MTS27318.1"/>
    </source>
</evidence>
<dbReference type="RefSeq" id="WP_009325339.1">
    <property type="nucleotide sequence ID" value="NZ_CAOJUJ010000048.1"/>
</dbReference>
<reference evidence="9 10" key="3">
    <citation type="journal article" date="2019" name="Nat. Med.">
        <title>A library of human gut bacterial isolates paired with longitudinal multiomics data enables mechanistic microbiome research.</title>
        <authorList>
            <person name="Poyet M."/>
            <person name="Groussin M."/>
            <person name="Gibbons S.M."/>
            <person name="Avila-Pacheco J."/>
            <person name="Jiang X."/>
            <person name="Kearney S.M."/>
            <person name="Perrotta A.R."/>
            <person name="Berdy B."/>
            <person name="Zhao S."/>
            <person name="Lieberman T.D."/>
            <person name="Swanson P.K."/>
            <person name="Smith M."/>
            <person name="Roesemann S."/>
            <person name="Alexander J.E."/>
            <person name="Rich S.A."/>
            <person name="Livny J."/>
            <person name="Vlamakis H."/>
            <person name="Clish C."/>
            <person name="Bullock K."/>
            <person name="Deik A."/>
            <person name="Scott J."/>
            <person name="Pierce K.A."/>
            <person name="Xavier R.J."/>
            <person name="Alm E.J."/>
        </authorList>
    </citation>
    <scope>NUCLEOTIDE SEQUENCE [LARGE SCALE GENOMIC DNA]</scope>
    <source>
        <strain evidence="4 10">BIOML-A4</strain>
        <strain evidence="5 9">BIOML-A7</strain>
    </source>
</reference>
<dbReference type="CDD" id="cd07761">
    <property type="entry name" value="CYTH-like_CthTTM-like"/>
    <property type="match status" value="1"/>
</dbReference>
<evidence type="ECO:0000313" key="5">
    <source>
        <dbReference type="EMBL" id="MTS50972.1"/>
    </source>
</evidence>
<dbReference type="InterPro" id="IPR033469">
    <property type="entry name" value="CYTH-like_dom_sf"/>
</dbReference>
<evidence type="ECO:0000313" key="3">
    <source>
        <dbReference type="EMBL" id="MST92141.1"/>
    </source>
</evidence>
<dbReference type="EMBL" id="WMZR01000005">
    <property type="protein sequence ID" value="MTS50972.1"/>
    <property type="molecule type" value="Genomic_DNA"/>
</dbReference>
<dbReference type="EMBL" id="VUNJ01000008">
    <property type="protein sequence ID" value="MST92141.1"/>
    <property type="molecule type" value="Genomic_DNA"/>
</dbReference>
<reference evidence="1" key="1">
    <citation type="submission" date="2015-02" db="EMBL/GenBank/DDBJ databases">
        <title>A novel member of the family Ruminococcaceae isolated from human feces.</title>
        <authorList>
            <person name="Shkoporov A.N."/>
            <person name="Chaplin A.V."/>
            <person name="Motuzova O.V."/>
            <person name="Kafarskaia L.I."/>
            <person name="Khokhlova E.V."/>
            <person name="Efimov B.A."/>
        </authorList>
    </citation>
    <scope>NUCLEOTIDE SEQUENCE [LARGE SCALE GENOMIC DNA]</scope>
    <source>
        <strain evidence="1">585-1</strain>
    </source>
</reference>
<keyword evidence="6" id="KW-1185">Reference proteome</keyword>
<accession>A0A0D8IXK2</accession>
<evidence type="ECO:0000313" key="1">
    <source>
        <dbReference type="EMBL" id="KJF39450.1"/>
    </source>
</evidence>
<dbReference type="Proteomes" id="UP000032483">
    <property type="component" value="Unassembled WGS sequence"/>
</dbReference>
<dbReference type="Proteomes" id="UP000053433">
    <property type="component" value="Unassembled WGS sequence"/>
</dbReference>
<evidence type="ECO:0000313" key="9">
    <source>
        <dbReference type="Proteomes" id="UP000449193"/>
    </source>
</evidence>
<organism evidence="1 6">
    <name type="scientific">Ruthenibacterium lactatiformans</name>
    <dbReference type="NCBI Taxonomy" id="1550024"/>
    <lineage>
        <taxon>Bacteria</taxon>
        <taxon>Bacillati</taxon>
        <taxon>Bacillota</taxon>
        <taxon>Clostridia</taxon>
        <taxon>Eubacteriales</taxon>
        <taxon>Oscillospiraceae</taxon>
        <taxon>Ruthenibacterium</taxon>
    </lineage>
</organism>
<evidence type="ECO:0000313" key="10">
    <source>
        <dbReference type="Proteomes" id="UP000472755"/>
    </source>
</evidence>
<dbReference type="Proteomes" id="UP000472755">
    <property type="component" value="Unassembled WGS sequence"/>
</dbReference>
<evidence type="ECO:0000313" key="6">
    <source>
        <dbReference type="Proteomes" id="UP000032483"/>
    </source>
</evidence>
<protein>
    <submittedName>
        <fullName evidence="3">CYTH domain-containing protein</fullName>
    </submittedName>
</protein>
<dbReference type="GeneID" id="42857282"/>
<gene>
    <name evidence="2" type="ORF">ASJ35_05320</name>
    <name evidence="3" type="ORF">FYJ76_09360</name>
    <name evidence="5" type="ORF">GMD52_05385</name>
    <name evidence="4" type="ORF">GMD59_08450</name>
    <name evidence="1" type="ORF">TQ39_11915</name>
</gene>
<dbReference type="AlphaFoldDB" id="A0A0D8IXK2"/>
<name>A0A0D8IXK2_9FIRM</name>
<accession>A0A0W7TT74</accession>
<proteinExistence type="predicted"/>
<evidence type="ECO:0000313" key="8">
    <source>
        <dbReference type="Proteomes" id="UP000431913"/>
    </source>
</evidence>
<dbReference type="Proteomes" id="UP000449193">
    <property type="component" value="Unassembled WGS sequence"/>
</dbReference>
<dbReference type="Proteomes" id="UP000431913">
    <property type="component" value="Unassembled WGS sequence"/>
</dbReference>
<dbReference type="EMBL" id="WMZU01000011">
    <property type="protein sequence ID" value="MTS27318.1"/>
    <property type="molecule type" value="Genomic_DNA"/>
</dbReference>
<comment type="caution">
    <text evidence="1">The sequence shown here is derived from an EMBL/GenBank/DDBJ whole genome shotgun (WGS) entry which is preliminary data.</text>
</comment>
<dbReference type="EMBL" id="JXXK01000017">
    <property type="protein sequence ID" value="KJF39450.1"/>
    <property type="molecule type" value="Genomic_DNA"/>
</dbReference>